<gene>
    <name evidence="6" type="ORF">GCK32_016071</name>
</gene>
<name>A0AAN8ILK4_TRICO</name>
<dbReference type="GO" id="GO:0012505">
    <property type="term" value="C:endomembrane system"/>
    <property type="evidence" value="ECO:0007669"/>
    <property type="project" value="UniProtKB-SubCell"/>
</dbReference>
<accession>A0AAN8ILK4</accession>
<comment type="caution">
    <text evidence="6">The sequence shown here is derived from an EMBL/GenBank/DDBJ whole genome shotgun (WGS) entry which is preliminary data.</text>
</comment>
<feature type="transmembrane region" description="Helical" evidence="5">
    <location>
        <begin position="143"/>
        <end position="169"/>
    </location>
</feature>
<dbReference type="GO" id="GO:0005765">
    <property type="term" value="C:lysosomal membrane"/>
    <property type="evidence" value="ECO:0007669"/>
    <property type="project" value="TreeGrafter"/>
</dbReference>
<feature type="transmembrane region" description="Helical" evidence="5">
    <location>
        <begin position="113"/>
        <end position="136"/>
    </location>
</feature>
<comment type="subcellular location">
    <subcellularLocation>
        <location evidence="1">Endomembrane system</location>
        <topology evidence="1">Multi-pass membrane protein</topology>
    </subcellularLocation>
</comment>
<dbReference type="PANTHER" id="PTHR12479">
    <property type="entry name" value="LYSOSOMAL-ASSOCIATED TRANSMEMBRANE PROTEIN"/>
    <property type="match status" value="1"/>
</dbReference>
<evidence type="ECO:0000256" key="5">
    <source>
        <dbReference type="SAM" id="Phobius"/>
    </source>
</evidence>
<protein>
    <submittedName>
        <fullName evidence="6">Uncharacterized protein</fullName>
    </submittedName>
</protein>
<evidence type="ECO:0000313" key="6">
    <source>
        <dbReference type="EMBL" id="KAK5978031.1"/>
    </source>
</evidence>
<evidence type="ECO:0000256" key="1">
    <source>
        <dbReference type="ARBA" id="ARBA00004127"/>
    </source>
</evidence>
<reference evidence="6 7" key="1">
    <citation type="submission" date="2019-10" db="EMBL/GenBank/DDBJ databases">
        <title>Assembly and Annotation for the nematode Trichostrongylus colubriformis.</title>
        <authorList>
            <person name="Martin J."/>
        </authorList>
    </citation>
    <scope>NUCLEOTIDE SEQUENCE [LARGE SCALE GENOMIC DNA]</scope>
    <source>
        <strain evidence="6">G859</strain>
        <tissue evidence="6">Whole worm</tissue>
    </source>
</reference>
<dbReference type="Proteomes" id="UP001331761">
    <property type="component" value="Unassembled WGS sequence"/>
</dbReference>
<evidence type="ECO:0000256" key="4">
    <source>
        <dbReference type="ARBA" id="ARBA00023136"/>
    </source>
</evidence>
<feature type="transmembrane region" description="Helical" evidence="5">
    <location>
        <begin position="90"/>
        <end position="107"/>
    </location>
</feature>
<organism evidence="6 7">
    <name type="scientific">Trichostrongylus colubriformis</name>
    <name type="common">Black scour worm</name>
    <dbReference type="NCBI Taxonomy" id="6319"/>
    <lineage>
        <taxon>Eukaryota</taxon>
        <taxon>Metazoa</taxon>
        <taxon>Ecdysozoa</taxon>
        <taxon>Nematoda</taxon>
        <taxon>Chromadorea</taxon>
        <taxon>Rhabditida</taxon>
        <taxon>Rhabditina</taxon>
        <taxon>Rhabditomorpha</taxon>
        <taxon>Strongyloidea</taxon>
        <taxon>Trichostrongylidae</taxon>
        <taxon>Trichostrongylus</taxon>
    </lineage>
</organism>
<evidence type="ECO:0000313" key="7">
    <source>
        <dbReference type="Proteomes" id="UP001331761"/>
    </source>
</evidence>
<dbReference type="InterPro" id="IPR051115">
    <property type="entry name" value="LAPTM_transporter"/>
</dbReference>
<sequence length="214" mass="24056">MDSVGYCKLCLVQAPVSIFGSAPTVVRPWDSCLLINFPNRFVRKKKLFSQGNFRSVLELHCDLIVIVNIRHLRRYLCLCEQLHIRKGSRLVAIFLNITAVVNLIFSVTRSSAVAVYSLMSSAFAVVIIGSLTYGVYKEKRMYLVPYLVFQLISIGMTMIVLVVLVIAIATNSTMVVELAKDIGNVDMNLDQQQLNHGKIYAGKIKVARRKKEND</sequence>
<dbReference type="AlphaFoldDB" id="A0AAN8ILK4"/>
<keyword evidence="4 5" id="KW-0472">Membrane</keyword>
<evidence type="ECO:0000256" key="3">
    <source>
        <dbReference type="ARBA" id="ARBA00022989"/>
    </source>
</evidence>
<proteinExistence type="predicted"/>
<dbReference type="EMBL" id="WIXE01009899">
    <property type="protein sequence ID" value="KAK5978031.1"/>
    <property type="molecule type" value="Genomic_DNA"/>
</dbReference>
<keyword evidence="2 5" id="KW-0812">Transmembrane</keyword>
<keyword evidence="7" id="KW-1185">Reference proteome</keyword>
<evidence type="ECO:0000256" key="2">
    <source>
        <dbReference type="ARBA" id="ARBA00022692"/>
    </source>
</evidence>
<dbReference type="PANTHER" id="PTHR12479:SF10">
    <property type="entry name" value="LYSOSOMAL-ASSOCIATED TRANSMEMBRANE PROTEIN"/>
    <property type="match status" value="1"/>
</dbReference>
<keyword evidence="3 5" id="KW-1133">Transmembrane helix</keyword>